<dbReference type="PROSITE" id="PS50041">
    <property type="entry name" value="C_TYPE_LECTIN_2"/>
    <property type="match status" value="2"/>
</dbReference>
<evidence type="ECO:0000259" key="1">
    <source>
        <dbReference type="PROSITE" id="PS50041"/>
    </source>
</evidence>
<keyword evidence="3" id="KW-1185">Reference proteome</keyword>
<dbReference type="Gene3D" id="3.10.100.10">
    <property type="entry name" value="Mannose-Binding Protein A, subunit A"/>
    <property type="match status" value="2"/>
</dbReference>
<dbReference type="CDD" id="cd00037">
    <property type="entry name" value="CLECT"/>
    <property type="match status" value="1"/>
</dbReference>
<gene>
    <name evidence="2" type="ORF">WMY93_012173</name>
</gene>
<evidence type="ECO:0000313" key="2">
    <source>
        <dbReference type="EMBL" id="KAK7916412.1"/>
    </source>
</evidence>
<evidence type="ECO:0000313" key="3">
    <source>
        <dbReference type="Proteomes" id="UP001460270"/>
    </source>
</evidence>
<feature type="domain" description="C-type lectin" evidence="1">
    <location>
        <begin position="156"/>
        <end position="252"/>
    </location>
</feature>
<organism evidence="2 3">
    <name type="scientific">Mugilogobius chulae</name>
    <name type="common">yellowstripe goby</name>
    <dbReference type="NCBI Taxonomy" id="88201"/>
    <lineage>
        <taxon>Eukaryota</taxon>
        <taxon>Metazoa</taxon>
        <taxon>Chordata</taxon>
        <taxon>Craniata</taxon>
        <taxon>Vertebrata</taxon>
        <taxon>Euteleostomi</taxon>
        <taxon>Actinopterygii</taxon>
        <taxon>Neopterygii</taxon>
        <taxon>Teleostei</taxon>
        <taxon>Neoteleostei</taxon>
        <taxon>Acanthomorphata</taxon>
        <taxon>Gobiaria</taxon>
        <taxon>Gobiiformes</taxon>
        <taxon>Gobioidei</taxon>
        <taxon>Gobiidae</taxon>
        <taxon>Gobionellinae</taxon>
        <taxon>Mugilogobius</taxon>
    </lineage>
</organism>
<proteinExistence type="predicted"/>
<dbReference type="Pfam" id="PF00059">
    <property type="entry name" value="Lectin_C"/>
    <property type="match status" value="1"/>
</dbReference>
<protein>
    <recommendedName>
        <fullName evidence="1">C-type lectin domain-containing protein</fullName>
    </recommendedName>
</protein>
<dbReference type="InterPro" id="IPR016187">
    <property type="entry name" value="CTDL_fold"/>
</dbReference>
<sequence>MDSYYAWTALKRESLLYLGIVTKYKNDKVAGEMCDRRHFFFCHYWENSKRKYNFYPYSYSWAEAFEFCKNDSQYLAIFGDWDHLPSEDKEDFPVWTGLYHDGVSWKWSDGTYSNIWKSHPDFESSSNNVSGLCGAVWSQSKTMTVHNCSETLPYLCYFSVSVDNVVLVKEKLTWEEAVEGCKAVSSSQLNQLLSVELSDLSLANSKALDAETDKVWLGLRFLGGSWFWSNGETVTLPGLPSCPDPKLACGALLVDKSATGLEPKLIVEPTDCRTARLQFLHTHSSSSEEIPRHSQWDIPGEPHQQGGFLQEAFGTQYTSSLVISQSS</sequence>
<reference evidence="3" key="1">
    <citation type="submission" date="2024-04" db="EMBL/GenBank/DDBJ databases">
        <title>Salinicola lusitanus LLJ914,a marine bacterium isolated from the Okinawa Trough.</title>
        <authorList>
            <person name="Li J."/>
        </authorList>
    </citation>
    <scope>NUCLEOTIDE SEQUENCE [LARGE SCALE GENOMIC DNA]</scope>
</reference>
<dbReference type="InterPro" id="IPR016186">
    <property type="entry name" value="C-type_lectin-like/link_sf"/>
</dbReference>
<dbReference type="InterPro" id="IPR001304">
    <property type="entry name" value="C-type_lectin-like"/>
</dbReference>
<accession>A0AAW0P862</accession>
<dbReference type="EMBL" id="JBBPFD010000008">
    <property type="protein sequence ID" value="KAK7916412.1"/>
    <property type="molecule type" value="Genomic_DNA"/>
</dbReference>
<dbReference type="SMART" id="SM00034">
    <property type="entry name" value="CLECT"/>
    <property type="match status" value="1"/>
</dbReference>
<dbReference type="Proteomes" id="UP001460270">
    <property type="component" value="Unassembled WGS sequence"/>
</dbReference>
<name>A0AAW0P862_9GOBI</name>
<comment type="caution">
    <text evidence="2">The sequence shown here is derived from an EMBL/GenBank/DDBJ whole genome shotgun (WGS) entry which is preliminary data.</text>
</comment>
<dbReference type="SUPFAM" id="SSF56436">
    <property type="entry name" value="C-type lectin-like"/>
    <property type="match status" value="2"/>
</dbReference>
<dbReference type="AlphaFoldDB" id="A0AAW0P862"/>
<dbReference type="PANTHER" id="PTHR45784:SF3">
    <property type="entry name" value="C-TYPE LECTIN DOMAIN FAMILY 4 MEMBER K-LIKE-RELATED"/>
    <property type="match status" value="1"/>
</dbReference>
<dbReference type="PANTHER" id="PTHR45784">
    <property type="entry name" value="C-TYPE LECTIN DOMAIN FAMILY 20 MEMBER A-RELATED"/>
    <property type="match status" value="1"/>
</dbReference>
<feature type="domain" description="C-type lectin" evidence="1">
    <location>
        <begin position="47"/>
        <end position="157"/>
    </location>
</feature>